<dbReference type="PANTHER" id="PTHR33734">
    <property type="entry name" value="LYSM DOMAIN-CONTAINING GPI-ANCHORED PROTEIN 2"/>
    <property type="match status" value="1"/>
</dbReference>
<feature type="domain" description="LysM" evidence="1">
    <location>
        <begin position="615"/>
        <end position="658"/>
    </location>
</feature>
<dbReference type="CDD" id="cd00118">
    <property type="entry name" value="LysM"/>
    <property type="match status" value="3"/>
</dbReference>
<dbReference type="Gene3D" id="3.10.350.10">
    <property type="entry name" value="LysM domain"/>
    <property type="match status" value="3"/>
</dbReference>
<dbReference type="SUPFAM" id="SSF54106">
    <property type="entry name" value="LysM domain"/>
    <property type="match status" value="3"/>
</dbReference>
<sequence>MGFISFYPSIVSNGLKTFVHLLLSAACVILSASFTVGQSLPEVPFDIEFAGVSVHLTQPSRLQVQQEVRSMYANRGQIQAEMSTLQQLTTLIKPLFKEADIPDDFRYAALPFTDIDSLGFWGITSAQAKDLKLRIDNTVDERYHPVLSTEAVLANLARLQKTQGNYVLSLIQYLKGERRPAAPSRIDPTYLLVSPQSPPLLWKILARKLVFDYEQPTYHPTNTYVLFEYQDGEGKTLRTIAERLRVPVERIDPLNRWLKTAAIPTDKEYSVLIQVTPDEFSAVRAVAESGRGRQVDVGFPILVKQDEQGEGLRSLAIFYTINDRRGVQAQNCDNFITLAFYGNVTVNAFLKYNDLGVKDVARPGEIYYLERKAKRAKVPYHVVQKNQTLREVSNMYGVRLSSLLKFNHLTSTQRIQIGRVLWLQNKRPADRPAEYRQLPVDEQYINHPDDPVVVEKPAPTPRSVDTVQNITRQSESVAQSNVKPSVANPPVTSDTAAQILDEDLTAIDDSLAKVEVPLEEMPGTIKLHVVTAGQTYFTVARLYGVKVSQLCAWNNLSLRTPLKAGQELIVDVSEKERPKAVKPVAKKQPKRDNLVNLYVVSPERAIPVRPLKPDTYHIVQPGQTLYRVSVINKVSVDDLKRWNNLVNNIIEVGQKLLIRK</sequence>
<dbReference type="Proteomes" id="UP001202180">
    <property type="component" value="Unassembled WGS sequence"/>
</dbReference>
<dbReference type="EMBL" id="JALPRF010000001">
    <property type="protein sequence ID" value="MCK8491609.1"/>
    <property type="molecule type" value="Genomic_DNA"/>
</dbReference>
<dbReference type="PANTHER" id="PTHR33734:SF22">
    <property type="entry name" value="MEMBRANE-BOUND LYTIC MUREIN TRANSGLYCOSYLASE D"/>
    <property type="match status" value="1"/>
</dbReference>
<dbReference type="Pfam" id="PF01476">
    <property type="entry name" value="LysM"/>
    <property type="match status" value="3"/>
</dbReference>
<evidence type="ECO:0000313" key="3">
    <source>
        <dbReference type="Proteomes" id="UP001202180"/>
    </source>
</evidence>
<dbReference type="InterPro" id="IPR036779">
    <property type="entry name" value="LysM_dom_sf"/>
</dbReference>
<proteinExistence type="predicted"/>
<gene>
    <name evidence="2" type="ORF">M0L20_07070</name>
</gene>
<comment type="caution">
    <text evidence="2">The sequence shown here is derived from an EMBL/GenBank/DDBJ whole genome shotgun (WGS) entry which is preliminary data.</text>
</comment>
<dbReference type="PROSITE" id="PS51782">
    <property type="entry name" value="LYSM"/>
    <property type="match status" value="3"/>
</dbReference>
<evidence type="ECO:0000313" key="2">
    <source>
        <dbReference type="EMBL" id="MCK8491609.1"/>
    </source>
</evidence>
<name>A0ABT0HHF9_9BACT</name>
<keyword evidence="3" id="KW-1185">Reference proteome</keyword>
<reference evidence="2 3" key="1">
    <citation type="submission" date="2022-04" db="EMBL/GenBank/DDBJ databases">
        <title>Spirosoma sp. strain RP8 genome sequencing and assembly.</title>
        <authorList>
            <person name="Jung Y."/>
        </authorList>
    </citation>
    <scope>NUCLEOTIDE SEQUENCE [LARGE SCALE GENOMIC DNA]</scope>
    <source>
        <strain evidence="2 3">RP8</strain>
    </source>
</reference>
<dbReference type="SMART" id="SM00257">
    <property type="entry name" value="LysM"/>
    <property type="match status" value="3"/>
</dbReference>
<feature type="domain" description="LysM" evidence="1">
    <location>
        <begin position="379"/>
        <end position="423"/>
    </location>
</feature>
<organism evidence="2 3">
    <name type="scientific">Spirosoma liriopis</name>
    <dbReference type="NCBI Taxonomy" id="2937440"/>
    <lineage>
        <taxon>Bacteria</taxon>
        <taxon>Pseudomonadati</taxon>
        <taxon>Bacteroidota</taxon>
        <taxon>Cytophagia</taxon>
        <taxon>Cytophagales</taxon>
        <taxon>Cytophagaceae</taxon>
        <taxon>Spirosoma</taxon>
    </lineage>
</organism>
<accession>A0ABT0HHF9</accession>
<dbReference type="InterPro" id="IPR018392">
    <property type="entry name" value="LysM"/>
</dbReference>
<evidence type="ECO:0000259" key="1">
    <source>
        <dbReference type="PROSITE" id="PS51782"/>
    </source>
</evidence>
<dbReference type="RefSeq" id="WP_248476267.1">
    <property type="nucleotide sequence ID" value="NZ_JALPRF010000001.1"/>
</dbReference>
<feature type="domain" description="LysM" evidence="1">
    <location>
        <begin position="526"/>
        <end position="570"/>
    </location>
</feature>
<protein>
    <submittedName>
        <fullName evidence="2">LysM peptidoglycan-binding domain-containing protein</fullName>
    </submittedName>
</protein>